<protein>
    <submittedName>
        <fullName evidence="6">HAD family phosphatase</fullName>
    </submittedName>
</protein>
<dbReference type="GO" id="GO:0003824">
    <property type="term" value="F:catalytic activity"/>
    <property type="evidence" value="ECO:0007669"/>
    <property type="project" value="UniProtKB-ARBA"/>
</dbReference>
<keyword evidence="5" id="KW-0119">Carbohydrate metabolism</keyword>
<dbReference type="SFLD" id="SFLDS00003">
    <property type="entry name" value="Haloacid_Dehalogenase"/>
    <property type="match status" value="1"/>
</dbReference>
<dbReference type="CDD" id="cd07505">
    <property type="entry name" value="HAD_BPGM-like"/>
    <property type="match status" value="1"/>
</dbReference>
<dbReference type="Proteomes" id="UP001213972">
    <property type="component" value="Chromosome"/>
</dbReference>
<keyword evidence="4" id="KW-0460">Magnesium</keyword>
<dbReference type="InterPro" id="IPR006439">
    <property type="entry name" value="HAD-SF_hydro_IA"/>
</dbReference>
<keyword evidence="3" id="KW-0479">Metal-binding</keyword>
<accession>A0AAJ5W239</accession>
<dbReference type="AlphaFoldDB" id="A0AAJ5W239"/>
<dbReference type="GO" id="GO:0046872">
    <property type="term" value="F:metal ion binding"/>
    <property type="evidence" value="ECO:0007669"/>
    <property type="project" value="UniProtKB-KW"/>
</dbReference>
<evidence type="ECO:0000256" key="2">
    <source>
        <dbReference type="ARBA" id="ARBA00006171"/>
    </source>
</evidence>
<organism evidence="6 7">
    <name type="scientific">Candidatus Microbacterium phytovorans</name>
    <dbReference type="NCBI Taxonomy" id="3121374"/>
    <lineage>
        <taxon>Bacteria</taxon>
        <taxon>Bacillati</taxon>
        <taxon>Actinomycetota</taxon>
        <taxon>Actinomycetes</taxon>
        <taxon>Micrococcales</taxon>
        <taxon>Microbacteriaceae</taxon>
        <taxon>Microbacterium</taxon>
    </lineage>
</organism>
<sequence>MTWPDAVLWDMDGTLIDSERAWLDAAGELAARAGVTLHRGDLDRLVGASMATTARVLQEAGIAGDASAIVDDLTARVQRGLAEHLVFRPGALALAAEVAAAGIPQAIVSMSNRVIVDHVVDAAPVALASVAGDDVAHGKPHPEAYLAAAARLGVAIERCVVLEDSATGLAAGVASGAVVIAVPLYLPVDASAAAAEWDDLVGRTLADLQQLAPPAAVHTP</sequence>
<dbReference type="InterPro" id="IPR036412">
    <property type="entry name" value="HAD-like_sf"/>
</dbReference>
<comment type="similarity">
    <text evidence="2">Belongs to the HAD-like hydrolase superfamily. CbbY/CbbZ/Gph/YieH family.</text>
</comment>
<evidence type="ECO:0000256" key="4">
    <source>
        <dbReference type="ARBA" id="ARBA00022842"/>
    </source>
</evidence>
<reference evidence="6" key="1">
    <citation type="submission" date="2023-03" db="EMBL/GenBank/DDBJ databases">
        <title>Andean soil-derived lignocellulolytic bacterial consortium as a source of novel taxa and putative plastic-active enzymes.</title>
        <authorList>
            <person name="Diaz-Garcia L."/>
            <person name="Chuvochina M."/>
            <person name="Feuerriegel G."/>
            <person name="Bunk B."/>
            <person name="Sproer C."/>
            <person name="Streit W.R."/>
            <person name="Rodriguez L.M."/>
            <person name="Overmann J."/>
            <person name="Jimenez D.J."/>
        </authorList>
    </citation>
    <scope>NUCLEOTIDE SEQUENCE</scope>
    <source>
        <strain evidence="6">MAG 4610</strain>
    </source>
</reference>
<dbReference type="InterPro" id="IPR023214">
    <property type="entry name" value="HAD_sf"/>
</dbReference>
<name>A0AAJ5W239_9MICO</name>
<dbReference type="InterPro" id="IPR023198">
    <property type="entry name" value="PGP-like_dom2"/>
</dbReference>
<evidence type="ECO:0000256" key="5">
    <source>
        <dbReference type="ARBA" id="ARBA00023277"/>
    </source>
</evidence>
<dbReference type="Pfam" id="PF00702">
    <property type="entry name" value="Hydrolase"/>
    <property type="match status" value="1"/>
</dbReference>
<dbReference type="Gene3D" id="1.10.150.240">
    <property type="entry name" value="Putative phosphatase, domain 2"/>
    <property type="match status" value="1"/>
</dbReference>
<evidence type="ECO:0000313" key="6">
    <source>
        <dbReference type="EMBL" id="WEK12990.1"/>
    </source>
</evidence>
<dbReference type="PANTHER" id="PTHR46193:SF18">
    <property type="entry name" value="HEXITOL PHOSPHATASE B"/>
    <property type="match status" value="1"/>
</dbReference>
<dbReference type="PANTHER" id="PTHR46193">
    <property type="entry name" value="6-PHOSPHOGLUCONATE PHOSPHATASE"/>
    <property type="match status" value="1"/>
</dbReference>
<evidence type="ECO:0000256" key="3">
    <source>
        <dbReference type="ARBA" id="ARBA00022723"/>
    </source>
</evidence>
<comment type="cofactor">
    <cofactor evidence="1">
        <name>Mg(2+)</name>
        <dbReference type="ChEBI" id="CHEBI:18420"/>
    </cofactor>
</comment>
<evidence type="ECO:0000256" key="1">
    <source>
        <dbReference type="ARBA" id="ARBA00001946"/>
    </source>
</evidence>
<proteinExistence type="inferred from homology"/>
<dbReference type="SUPFAM" id="SSF56784">
    <property type="entry name" value="HAD-like"/>
    <property type="match status" value="1"/>
</dbReference>
<evidence type="ECO:0000313" key="7">
    <source>
        <dbReference type="Proteomes" id="UP001213972"/>
    </source>
</evidence>
<dbReference type="NCBIfam" id="TIGR01509">
    <property type="entry name" value="HAD-SF-IA-v3"/>
    <property type="match status" value="1"/>
</dbReference>
<gene>
    <name evidence="6" type="ORF">P0Y48_11025</name>
</gene>
<dbReference type="EMBL" id="CP119321">
    <property type="protein sequence ID" value="WEK12990.1"/>
    <property type="molecule type" value="Genomic_DNA"/>
</dbReference>
<dbReference type="InterPro" id="IPR051600">
    <property type="entry name" value="Beta-PGM-like"/>
</dbReference>
<dbReference type="Gene3D" id="3.40.50.1000">
    <property type="entry name" value="HAD superfamily/HAD-like"/>
    <property type="match status" value="1"/>
</dbReference>
<dbReference type="SFLD" id="SFLDG01129">
    <property type="entry name" value="C1.5:_HAD__Beta-PGM__Phosphata"/>
    <property type="match status" value="1"/>
</dbReference>